<evidence type="ECO:0000259" key="9">
    <source>
        <dbReference type="Pfam" id="PF08545"/>
    </source>
</evidence>
<dbReference type="Pfam" id="PF08541">
    <property type="entry name" value="ACP_syn_III_C"/>
    <property type="match status" value="1"/>
</dbReference>
<dbReference type="GO" id="GO:0004315">
    <property type="term" value="F:3-oxoacyl-[acyl-carrier-protein] synthase activity"/>
    <property type="evidence" value="ECO:0007669"/>
    <property type="project" value="InterPro"/>
</dbReference>
<evidence type="ECO:0000313" key="11">
    <source>
        <dbReference type="Proteomes" id="UP000076420"/>
    </source>
</evidence>
<dbReference type="KEGG" id="bgt:106077149"/>
<comment type="pathway">
    <text evidence="1">Lipid metabolism.</text>
</comment>
<gene>
    <name evidence="10" type="primary">106077149</name>
</gene>
<dbReference type="PANTHER" id="PTHR43091">
    <property type="entry name" value="3-OXOACYL-[ACYL-CARRIER-PROTEIN] SYNTHASE"/>
    <property type="match status" value="1"/>
</dbReference>
<evidence type="ECO:0000256" key="4">
    <source>
        <dbReference type="ARBA" id="ARBA00022679"/>
    </source>
</evidence>
<keyword evidence="3" id="KW-0444">Lipid biosynthesis</keyword>
<evidence type="ECO:0000256" key="5">
    <source>
        <dbReference type="ARBA" id="ARBA00022832"/>
    </source>
</evidence>
<evidence type="ECO:0000256" key="2">
    <source>
        <dbReference type="ARBA" id="ARBA00008642"/>
    </source>
</evidence>
<dbReference type="EnsemblMetazoa" id="BGLB038048-RA">
    <property type="protein sequence ID" value="BGLB038048-PA"/>
    <property type="gene ID" value="BGLB038048"/>
</dbReference>
<proteinExistence type="inferred from homology"/>
<accession>A0A2C9M3E3</accession>
<evidence type="ECO:0000256" key="3">
    <source>
        <dbReference type="ARBA" id="ARBA00022516"/>
    </source>
</evidence>
<dbReference type="GO" id="GO:0006633">
    <property type="term" value="P:fatty acid biosynthetic process"/>
    <property type="evidence" value="ECO:0007669"/>
    <property type="project" value="UniProtKB-KW"/>
</dbReference>
<dbReference type="Gene3D" id="3.40.47.10">
    <property type="match status" value="1"/>
</dbReference>
<dbReference type="InterPro" id="IPR016039">
    <property type="entry name" value="Thiolase-like"/>
</dbReference>
<dbReference type="AlphaFoldDB" id="A0A2C9M3E3"/>
<evidence type="ECO:0000313" key="10">
    <source>
        <dbReference type="EnsemblMetazoa" id="BGLB038048-PA"/>
    </source>
</evidence>
<name>A0A2C9M3E3_BIOGL</name>
<dbReference type="InterPro" id="IPR013751">
    <property type="entry name" value="ACP_syn_III_N"/>
</dbReference>
<dbReference type="VEuPathDB" id="VectorBase:BGLB038048"/>
<keyword evidence="4" id="KW-0808">Transferase</keyword>
<evidence type="ECO:0000256" key="1">
    <source>
        <dbReference type="ARBA" id="ARBA00005189"/>
    </source>
</evidence>
<organism evidence="10 11">
    <name type="scientific">Biomphalaria glabrata</name>
    <name type="common">Bloodfluke planorb</name>
    <name type="synonym">Freshwater snail</name>
    <dbReference type="NCBI Taxonomy" id="6526"/>
    <lineage>
        <taxon>Eukaryota</taxon>
        <taxon>Metazoa</taxon>
        <taxon>Spiralia</taxon>
        <taxon>Lophotrochozoa</taxon>
        <taxon>Mollusca</taxon>
        <taxon>Gastropoda</taxon>
        <taxon>Heterobranchia</taxon>
        <taxon>Euthyneura</taxon>
        <taxon>Panpulmonata</taxon>
        <taxon>Hygrophila</taxon>
        <taxon>Lymnaeoidea</taxon>
        <taxon>Planorbidae</taxon>
        <taxon>Biomphalaria</taxon>
    </lineage>
</organism>
<sequence>MSSIIDWNDRSTCILFGDGAGAVILQKNDNAMPMSFEMQSDGTYSDILYTQIEGKTQQTLKMNGRSVFRHATEKLHESTLSVLKKAGKTINDITWFIPHQANNRIIDAVALKLSVPPEKCISTVGIHANTSAASIPLALDHSNKESKFKKGDLIASAAIGGGLCWGSILFEW</sequence>
<keyword evidence="6" id="KW-0443">Lipid metabolism</keyword>
<dbReference type="Pfam" id="PF08545">
    <property type="entry name" value="ACP_syn_III"/>
    <property type="match status" value="1"/>
</dbReference>
<keyword evidence="7" id="KW-0275">Fatty acid biosynthesis</keyword>
<dbReference type="PANTHER" id="PTHR43091:SF1">
    <property type="entry name" value="BETA-KETOACYL-[ACYL-CARRIER-PROTEIN] SYNTHASE III, CHLOROPLASTIC"/>
    <property type="match status" value="1"/>
</dbReference>
<evidence type="ECO:0008006" key="12">
    <source>
        <dbReference type="Google" id="ProtNLM"/>
    </source>
</evidence>
<comment type="similarity">
    <text evidence="2">Belongs to the thiolase-like superfamily. FabH family.</text>
</comment>
<reference evidence="10" key="1">
    <citation type="submission" date="2020-05" db="UniProtKB">
        <authorList>
            <consortium name="EnsemblMetazoa"/>
        </authorList>
    </citation>
    <scope>IDENTIFICATION</scope>
    <source>
        <strain evidence="10">BB02</strain>
    </source>
</reference>
<evidence type="ECO:0000259" key="8">
    <source>
        <dbReference type="Pfam" id="PF08541"/>
    </source>
</evidence>
<feature type="domain" description="Beta-ketoacyl-[acyl-carrier-protein] synthase III N-terminal" evidence="9">
    <location>
        <begin position="1"/>
        <end position="42"/>
    </location>
</feature>
<protein>
    <recommendedName>
        <fullName evidence="12">Beta-ketoacyl-[acyl-carrier-protein] synthase III C-terminal domain-containing protein</fullName>
    </recommendedName>
</protein>
<evidence type="ECO:0000256" key="6">
    <source>
        <dbReference type="ARBA" id="ARBA00023098"/>
    </source>
</evidence>
<dbReference type="Proteomes" id="UP000076420">
    <property type="component" value="Unassembled WGS sequence"/>
</dbReference>
<keyword evidence="5" id="KW-0276">Fatty acid metabolism</keyword>
<dbReference type="InterPro" id="IPR013747">
    <property type="entry name" value="ACP_syn_III_C"/>
</dbReference>
<evidence type="ECO:0000256" key="7">
    <source>
        <dbReference type="ARBA" id="ARBA00023160"/>
    </source>
</evidence>
<dbReference type="SUPFAM" id="SSF53901">
    <property type="entry name" value="Thiolase-like"/>
    <property type="match status" value="1"/>
</dbReference>
<feature type="domain" description="Beta-ketoacyl-[acyl-carrier-protein] synthase III C-terminal" evidence="8">
    <location>
        <begin position="83"/>
        <end position="172"/>
    </location>
</feature>
<dbReference type="STRING" id="6526.A0A2C9M3E3"/>